<gene>
    <name evidence="2" type="ORF">J2Z31_005900</name>
</gene>
<accession>A0ABS4R8Z6</accession>
<organism evidence="2 3">
    <name type="scientific">Sinorhizobium kostiense</name>
    <dbReference type="NCBI Taxonomy" id="76747"/>
    <lineage>
        <taxon>Bacteria</taxon>
        <taxon>Pseudomonadati</taxon>
        <taxon>Pseudomonadota</taxon>
        <taxon>Alphaproteobacteria</taxon>
        <taxon>Hyphomicrobiales</taxon>
        <taxon>Rhizobiaceae</taxon>
        <taxon>Sinorhizobium/Ensifer group</taxon>
        <taxon>Sinorhizobium</taxon>
    </lineage>
</organism>
<comment type="caution">
    <text evidence="2">The sequence shown here is derived from an EMBL/GenBank/DDBJ whole genome shotgun (WGS) entry which is preliminary data.</text>
</comment>
<evidence type="ECO:0000259" key="1">
    <source>
        <dbReference type="Pfam" id="PF17782"/>
    </source>
</evidence>
<dbReference type="Pfam" id="PF17782">
    <property type="entry name" value="WHD_DprA"/>
    <property type="match status" value="1"/>
</dbReference>
<dbReference type="InterPro" id="IPR036388">
    <property type="entry name" value="WH-like_DNA-bd_sf"/>
</dbReference>
<keyword evidence="3" id="KW-1185">Reference proteome</keyword>
<sequence length="71" mass="7493">MRSPRPAAATPGNGDRARIVEALGPTPVEIDDIIRHTGLSASEVHLILLELDLAGQLCRHGANLVSLTSVE</sequence>
<evidence type="ECO:0000313" key="3">
    <source>
        <dbReference type="Proteomes" id="UP000730739"/>
    </source>
</evidence>
<dbReference type="Gene3D" id="1.10.10.10">
    <property type="entry name" value="Winged helix-like DNA-binding domain superfamily/Winged helix DNA-binding domain"/>
    <property type="match status" value="1"/>
</dbReference>
<dbReference type="Proteomes" id="UP000730739">
    <property type="component" value="Unassembled WGS sequence"/>
</dbReference>
<name>A0ABS4R8Z6_9HYPH</name>
<dbReference type="EMBL" id="JAGILA010000012">
    <property type="protein sequence ID" value="MBP2239358.1"/>
    <property type="molecule type" value="Genomic_DNA"/>
</dbReference>
<protein>
    <submittedName>
        <fullName evidence="2">Rossmann fold nucleotide-binding protein DprA/Smf involved in DNA uptake</fullName>
    </submittedName>
</protein>
<reference evidence="2 3" key="1">
    <citation type="submission" date="2021-03" db="EMBL/GenBank/DDBJ databases">
        <title>Genomic Encyclopedia of Type Strains, Phase IV (KMG-IV): sequencing the most valuable type-strain genomes for metagenomic binning, comparative biology and taxonomic classification.</title>
        <authorList>
            <person name="Goeker M."/>
        </authorList>
    </citation>
    <scope>NUCLEOTIDE SEQUENCE [LARGE SCALE GENOMIC DNA]</scope>
    <source>
        <strain evidence="2 3">DSM 13372</strain>
    </source>
</reference>
<evidence type="ECO:0000313" key="2">
    <source>
        <dbReference type="EMBL" id="MBP2239358.1"/>
    </source>
</evidence>
<feature type="domain" description="DprA winged helix" evidence="1">
    <location>
        <begin position="4"/>
        <end position="61"/>
    </location>
</feature>
<dbReference type="InterPro" id="IPR041614">
    <property type="entry name" value="DprA_WH"/>
</dbReference>
<proteinExistence type="predicted"/>